<name>A0AAU8K2S1_9ACTN</name>
<evidence type="ECO:0000256" key="1">
    <source>
        <dbReference type="SAM" id="MobiDB-lite"/>
    </source>
</evidence>
<feature type="region of interest" description="Disordered" evidence="1">
    <location>
        <begin position="31"/>
        <end position="52"/>
    </location>
</feature>
<feature type="chain" id="PRO_5043806735" evidence="2">
    <location>
        <begin position="32"/>
        <end position="379"/>
    </location>
</feature>
<organism evidence="4">
    <name type="scientific">Kitasatospora camelliae</name>
    <dbReference type="NCBI Taxonomy" id="3156397"/>
    <lineage>
        <taxon>Bacteria</taxon>
        <taxon>Bacillati</taxon>
        <taxon>Actinomycetota</taxon>
        <taxon>Actinomycetes</taxon>
        <taxon>Kitasatosporales</taxon>
        <taxon>Streptomycetaceae</taxon>
        <taxon>Kitasatospora</taxon>
    </lineage>
</organism>
<gene>
    <name evidence="4" type="ORF">ABWK59_27860</name>
</gene>
<evidence type="ECO:0000259" key="3">
    <source>
        <dbReference type="Pfam" id="PF07995"/>
    </source>
</evidence>
<dbReference type="PROSITE" id="PS51257">
    <property type="entry name" value="PROKAR_LIPOPROTEIN"/>
    <property type="match status" value="1"/>
</dbReference>
<proteinExistence type="predicted"/>
<dbReference type="Gene3D" id="2.120.10.30">
    <property type="entry name" value="TolB, C-terminal domain"/>
    <property type="match status" value="1"/>
</dbReference>
<accession>A0AAU8K2S1</accession>
<evidence type="ECO:0000256" key="2">
    <source>
        <dbReference type="SAM" id="SignalP"/>
    </source>
</evidence>
<dbReference type="InterPro" id="IPR011042">
    <property type="entry name" value="6-blade_b-propeller_TolB-like"/>
</dbReference>
<dbReference type="RefSeq" id="WP_354643389.1">
    <property type="nucleotide sequence ID" value="NZ_CP159872.1"/>
</dbReference>
<feature type="signal peptide" evidence="2">
    <location>
        <begin position="1"/>
        <end position="31"/>
    </location>
</feature>
<dbReference type="AlphaFoldDB" id="A0AAU8K2S1"/>
<sequence>MTRPRPPGRGTAAAALLAALLLAAGCTSGTADTSGSSASSAPAGSPGSGTAGVRVAGTVAEGLDTPWGLVRLPDGDLLVGSRDTGRVLRVAAAGGAGGGGGTEVGTVPGTTAGGEGGLLGLALSPDGRLFAYQTAAEDNRVLRFDWDPTRPAGEQLGPPTVVLSGIPKAGFHDGGRIAFGPDGLLYVGTGDAGRSAQAQDRTALGGKILRITPDGAPAPGNPFPGSPVYSLGHRNVQGLAWDPAGHLWASEFGQNTWDELNLIKPGANYGWPVVEGRAGRGGCSDPVAQWSPADASPSGIAYADGSIWLAALRGTRLWQVPLDGERAASAPTPYLRTTYGRLRTVLAEPDGTLLLTTSNTDGRGTPRPGDDHILRITLH</sequence>
<reference evidence="4" key="1">
    <citation type="submission" date="2024-06" db="EMBL/GenBank/DDBJ databases">
        <title>The genome sequences of Kitasatospora sp. strain HUAS MG31.</title>
        <authorList>
            <person name="Mo P."/>
        </authorList>
    </citation>
    <scope>NUCLEOTIDE SEQUENCE</scope>
    <source>
        <strain evidence="4">HUAS MG31</strain>
    </source>
</reference>
<evidence type="ECO:0000313" key="4">
    <source>
        <dbReference type="EMBL" id="XCM82457.1"/>
    </source>
</evidence>
<dbReference type="SUPFAM" id="SSF50952">
    <property type="entry name" value="Soluble quinoprotein glucose dehydrogenase"/>
    <property type="match status" value="1"/>
</dbReference>
<dbReference type="InterPro" id="IPR011041">
    <property type="entry name" value="Quinoprot_gluc/sorb_DH_b-prop"/>
</dbReference>
<keyword evidence="2" id="KW-0732">Signal</keyword>
<dbReference type="Pfam" id="PF07995">
    <property type="entry name" value="GSDH"/>
    <property type="match status" value="1"/>
</dbReference>
<dbReference type="InterPro" id="IPR012938">
    <property type="entry name" value="Glc/Sorbosone_DH"/>
</dbReference>
<dbReference type="EMBL" id="CP159872">
    <property type="protein sequence ID" value="XCM82457.1"/>
    <property type="molecule type" value="Genomic_DNA"/>
</dbReference>
<feature type="domain" description="Glucose/Sorbosone dehydrogenase" evidence="3">
    <location>
        <begin position="63"/>
        <end position="363"/>
    </location>
</feature>
<feature type="compositionally biased region" description="Low complexity" evidence="1">
    <location>
        <begin position="31"/>
        <end position="45"/>
    </location>
</feature>
<dbReference type="PANTHER" id="PTHR19328">
    <property type="entry name" value="HEDGEHOG-INTERACTING PROTEIN"/>
    <property type="match status" value="1"/>
</dbReference>
<dbReference type="PANTHER" id="PTHR19328:SF13">
    <property type="entry name" value="HIPL1 PROTEIN"/>
    <property type="match status" value="1"/>
</dbReference>
<dbReference type="KEGG" id="kcm:ABWK59_27860"/>
<protein>
    <submittedName>
        <fullName evidence="4">PQQ-dependent sugar dehydrogenase</fullName>
    </submittedName>
</protein>